<accession>A0ABR9RW74</accession>
<evidence type="ECO:0000256" key="5">
    <source>
        <dbReference type="ARBA" id="ARBA00022692"/>
    </source>
</evidence>
<keyword evidence="3" id="KW-0813">Transport</keyword>
<dbReference type="InterPro" id="IPR000522">
    <property type="entry name" value="ABC_transptr_permease_BtuC"/>
</dbReference>
<keyword evidence="7 8" id="KW-0472">Membrane</keyword>
<dbReference type="CDD" id="cd06550">
    <property type="entry name" value="TM_ABC_iron-siderophores_like"/>
    <property type="match status" value="1"/>
</dbReference>
<evidence type="ECO:0000256" key="3">
    <source>
        <dbReference type="ARBA" id="ARBA00022448"/>
    </source>
</evidence>
<evidence type="ECO:0000256" key="4">
    <source>
        <dbReference type="ARBA" id="ARBA00022475"/>
    </source>
</evidence>
<feature type="transmembrane region" description="Helical" evidence="8">
    <location>
        <begin position="194"/>
        <end position="221"/>
    </location>
</feature>
<dbReference type="Proteomes" id="UP000756387">
    <property type="component" value="Unassembled WGS sequence"/>
</dbReference>
<gene>
    <name evidence="9" type="ORF">IEQ44_14320</name>
</gene>
<evidence type="ECO:0000256" key="8">
    <source>
        <dbReference type="SAM" id="Phobius"/>
    </source>
</evidence>
<protein>
    <submittedName>
        <fullName evidence="9">Iron chelate uptake ABC transporter family permease subunit</fullName>
    </submittedName>
</protein>
<feature type="transmembrane region" description="Helical" evidence="8">
    <location>
        <begin position="233"/>
        <end position="260"/>
    </location>
</feature>
<feature type="transmembrane region" description="Helical" evidence="8">
    <location>
        <begin position="92"/>
        <end position="113"/>
    </location>
</feature>
<feature type="transmembrane region" description="Helical" evidence="8">
    <location>
        <begin position="303"/>
        <end position="321"/>
    </location>
</feature>
<dbReference type="InterPro" id="IPR037294">
    <property type="entry name" value="ABC_BtuC-like"/>
</dbReference>
<dbReference type="SUPFAM" id="SSF81345">
    <property type="entry name" value="ABC transporter involved in vitamin B12 uptake, BtuC"/>
    <property type="match status" value="1"/>
</dbReference>
<keyword evidence="6 8" id="KW-1133">Transmembrane helix</keyword>
<organism evidence="9 10">
    <name type="scientific">Nocardioides malaquae</name>
    <dbReference type="NCBI Taxonomy" id="2773426"/>
    <lineage>
        <taxon>Bacteria</taxon>
        <taxon>Bacillati</taxon>
        <taxon>Actinomycetota</taxon>
        <taxon>Actinomycetes</taxon>
        <taxon>Propionibacteriales</taxon>
        <taxon>Nocardioidaceae</taxon>
        <taxon>Nocardioides</taxon>
    </lineage>
</organism>
<dbReference type="Pfam" id="PF01032">
    <property type="entry name" value="FecCD"/>
    <property type="match status" value="1"/>
</dbReference>
<feature type="transmembrane region" description="Helical" evidence="8">
    <location>
        <begin position="272"/>
        <end position="294"/>
    </location>
</feature>
<evidence type="ECO:0000256" key="2">
    <source>
        <dbReference type="ARBA" id="ARBA00007935"/>
    </source>
</evidence>
<evidence type="ECO:0000313" key="9">
    <source>
        <dbReference type="EMBL" id="MBE7325824.1"/>
    </source>
</evidence>
<reference evidence="9 10" key="1">
    <citation type="submission" date="2020-10" db="EMBL/GenBank/DDBJ databases">
        <title>Nocardioides sp. isolated from sludge.</title>
        <authorList>
            <person name="Zhang X."/>
        </authorList>
    </citation>
    <scope>NUCLEOTIDE SEQUENCE [LARGE SCALE GENOMIC DNA]</scope>
    <source>
        <strain evidence="9 10">Y6</strain>
    </source>
</reference>
<evidence type="ECO:0000313" key="10">
    <source>
        <dbReference type="Proteomes" id="UP000756387"/>
    </source>
</evidence>
<keyword evidence="10" id="KW-1185">Reference proteome</keyword>
<keyword evidence="5 8" id="KW-0812">Transmembrane</keyword>
<comment type="similarity">
    <text evidence="2">Belongs to the binding-protein-dependent transport system permease family. FecCD subfamily.</text>
</comment>
<comment type="subcellular location">
    <subcellularLocation>
        <location evidence="1">Cell membrane</location>
        <topology evidence="1">Multi-pass membrane protein</topology>
    </subcellularLocation>
</comment>
<evidence type="ECO:0000256" key="1">
    <source>
        <dbReference type="ARBA" id="ARBA00004651"/>
    </source>
</evidence>
<feature type="transmembrane region" description="Helical" evidence="8">
    <location>
        <begin position="119"/>
        <end position="138"/>
    </location>
</feature>
<feature type="transmembrane region" description="Helical" evidence="8">
    <location>
        <begin position="63"/>
        <end position="80"/>
    </location>
</feature>
<evidence type="ECO:0000256" key="6">
    <source>
        <dbReference type="ARBA" id="ARBA00022989"/>
    </source>
</evidence>
<name>A0ABR9RW74_9ACTN</name>
<sequence length="329" mass="33012">MNEGSARRLLGLVGVVVALVAVAALSLCVGSRAVPLTEVANAFTAYAGTDDHVVVRELRLPRLWLACAVGAALAVAGALVQTMTRNPLAEPGILGVTAGASFAIVVATALWGLDGQGATLAAAAVGAVVATAAVYAVGRESPLRLLLAGVALSAVLAGLGLGIRLTRPEVFDSYRYWSVGSLAGREQTALELPLAVIAVALVAAVLLVPSLSAVALGEAVATTLGTRVRTTRVLTLLVVTALAAAATAVAGPIAFVGLIVPHVVRRAAAGSIGWLVTLCLLGGPVLVLAADVLARVLLTTGEVPVATVTAFLGGPVLVWVVRRYGTVAL</sequence>
<dbReference type="PANTHER" id="PTHR30472:SF1">
    <property type="entry name" value="FE(3+) DICITRATE TRANSPORT SYSTEM PERMEASE PROTEIN FECC-RELATED"/>
    <property type="match status" value="1"/>
</dbReference>
<evidence type="ECO:0000256" key="7">
    <source>
        <dbReference type="ARBA" id="ARBA00023136"/>
    </source>
</evidence>
<feature type="transmembrane region" description="Helical" evidence="8">
    <location>
        <begin position="145"/>
        <end position="165"/>
    </location>
</feature>
<dbReference type="RefSeq" id="WP_193639148.1">
    <property type="nucleotide sequence ID" value="NZ_JADCSA010000016.1"/>
</dbReference>
<dbReference type="PANTHER" id="PTHR30472">
    <property type="entry name" value="FERRIC ENTEROBACTIN TRANSPORT SYSTEM PERMEASE PROTEIN"/>
    <property type="match status" value="1"/>
</dbReference>
<proteinExistence type="inferred from homology"/>
<dbReference type="EMBL" id="JADCSA010000016">
    <property type="protein sequence ID" value="MBE7325824.1"/>
    <property type="molecule type" value="Genomic_DNA"/>
</dbReference>
<comment type="caution">
    <text evidence="9">The sequence shown here is derived from an EMBL/GenBank/DDBJ whole genome shotgun (WGS) entry which is preliminary data.</text>
</comment>
<keyword evidence="4" id="KW-1003">Cell membrane</keyword>
<dbReference type="Gene3D" id="1.10.3470.10">
    <property type="entry name" value="ABC transporter involved in vitamin B12 uptake, BtuC"/>
    <property type="match status" value="1"/>
</dbReference>